<accession>G0N919</accession>
<evidence type="ECO:0000256" key="1">
    <source>
        <dbReference type="SAM" id="Phobius"/>
    </source>
</evidence>
<feature type="transmembrane region" description="Helical" evidence="1">
    <location>
        <begin position="137"/>
        <end position="155"/>
    </location>
</feature>
<organism evidence="3">
    <name type="scientific">Caenorhabditis brenneri</name>
    <name type="common">Nematode worm</name>
    <dbReference type="NCBI Taxonomy" id="135651"/>
    <lineage>
        <taxon>Eukaryota</taxon>
        <taxon>Metazoa</taxon>
        <taxon>Ecdysozoa</taxon>
        <taxon>Nematoda</taxon>
        <taxon>Chromadorea</taxon>
        <taxon>Rhabditida</taxon>
        <taxon>Rhabditina</taxon>
        <taxon>Rhabditomorpha</taxon>
        <taxon>Rhabditoidea</taxon>
        <taxon>Rhabditidae</taxon>
        <taxon>Peloderinae</taxon>
        <taxon>Caenorhabditis</taxon>
    </lineage>
</organism>
<dbReference type="OMA" id="TNECTIN"/>
<dbReference type="InParanoid" id="G0N919"/>
<feature type="transmembrane region" description="Helical" evidence="1">
    <location>
        <begin position="23"/>
        <end position="44"/>
    </location>
</feature>
<feature type="transmembrane region" description="Helical" evidence="1">
    <location>
        <begin position="91"/>
        <end position="117"/>
    </location>
</feature>
<keyword evidence="1" id="KW-0812">Transmembrane</keyword>
<name>G0N919_CAEBE</name>
<sequence>MLSVGLGFPKGSKEAESEKIFDYYFFSSLAFMTTLTSLHFYFYVAKKKFLIKDALYFPFFLKLHLVYLYSFCCIVLLSVEFNDSLAFSSAIRFLSFVLTMVYGFSNIGGTFTIITLLNTVQLVYSIRENIFFYGIKFKRRTMFLIILGTYIIWTQPCNKYDPFTYHFRKTNDDPFTINPLNVLAVTLTSTLLVYKVFRIKKSKKRLLIINYCRIFQMISTVAIIECYMIYTHSSALIIGYQPTQECTFDAYLLLMLFFIHFFYLFSALMVEKWYFWNNRVAPLEDSNSEIENESNV</sequence>
<dbReference type="AlphaFoldDB" id="G0N919"/>
<feature type="transmembrane region" description="Helical" evidence="1">
    <location>
        <begin position="206"/>
        <end position="230"/>
    </location>
</feature>
<dbReference type="EMBL" id="GL379851">
    <property type="protein sequence ID" value="EGT55530.1"/>
    <property type="molecule type" value="Genomic_DNA"/>
</dbReference>
<feature type="transmembrane region" description="Helical" evidence="1">
    <location>
        <begin position="56"/>
        <end position="79"/>
    </location>
</feature>
<dbReference type="OrthoDB" id="10556258at2759"/>
<dbReference type="HOGENOM" id="CLU_940832_0_0_1"/>
<proteinExistence type="predicted"/>
<gene>
    <name evidence="2" type="ORF">CAEBREN_09486</name>
</gene>
<feature type="transmembrane region" description="Helical" evidence="1">
    <location>
        <begin position="175"/>
        <end position="194"/>
    </location>
</feature>
<dbReference type="eggNOG" id="ENOG502TJM8">
    <property type="taxonomic scope" value="Eukaryota"/>
</dbReference>
<dbReference type="FunCoup" id="G0N919">
    <property type="interactions" value="227"/>
</dbReference>
<keyword evidence="3" id="KW-1185">Reference proteome</keyword>
<dbReference type="Proteomes" id="UP000008068">
    <property type="component" value="Unassembled WGS sequence"/>
</dbReference>
<keyword evidence="1" id="KW-0472">Membrane</keyword>
<evidence type="ECO:0000313" key="2">
    <source>
        <dbReference type="EMBL" id="EGT55530.1"/>
    </source>
</evidence>
<protein>
    <submittedName>
        <fullName evidence="2">Uncharacterized protein</fullName>
    </submittedName>
</protein>
<keyword evidence="1" id="KW-1133">Transmembrane helix</keyword>
<feature type="transmembrane region" description="Helical" evidence="1">
    <location>
        <begin position="250"/>
        <end position="270"/>
    </location>
</feature>
<evidence type="ECO:0000313" key="3">
    <source>
        <dbReference type="Proteomes" id="UP000008068"/>
    </source>
</evidence>
<reference evidence="3" key="1">
    <citation type="submission" date="2011-07" db="EMBL/GenBank/DDBJ databases">
        <authorList>
            <consortium name="Caenorhabditis brenneri Sequencing and Analysis Consortium"/>
            <person name="Wilson R.K."/>
        </authorList>
    </citation>
    <scope>NUCLEOTIDE SEQUENCE [LARGE SCALE GENOMIC DNA]</scope>
    <source>
        <strain evidence="3">PB2801</strain>
    </source>
</reference>